<gene>
    <name evidence="1" type="ORF">HZU44_12000</name>
</gene>
<protein>
    <submittedName>
        <fullName evidence="1">Uncharacterized protein</fullName>
    </submittedName>
</protein>
<dbReference type="EMBL" id="CP058905">
    <property type="protein sequence ID" value="QLK00656.1"/>
    <property type="molecule type" value="Genomic_DNA"/>
</dbReference>
<dbReference type="AlphaFoldDB" id="A0A7D6CG36"/>
<reference evidence="1" key="1">
    <citation type="submission" date="2020-08" db="EMBL/GenBank/DDBJ databases">
        <title>A bifunctional nitrone conjugated secondary metabolite targeting the ribosome.</title>
        <authorList>
            <person name="Limbrick E.M."/>
            <person name="Graf M."/>
            <person name="Derewacz D.K."/>
            <person name="Nguyen F."/>
            <person name="Spraggins J.M."/>
            <person name="Wieland M."/>
            <person name="Ynigez-Gutierrez A.E."/>
            <person name="Reisman B.J."/>
            <person name="Zinshteyn B."/>
            <person name="McCulloch K."/>
            <person name="Iverson T.M."/>
            <person name="Green R."/>
            <person name="Wilson D.N."/>
            <person name="Bachmann B.O."/>
        </authorList>
    </citation>
    <scope>NUCLEOTIDE SEQUENCE</scope>
    <source>
        <strain evidence="1">Africana</strain>
    </source>
</reference>
<sequence>MSVDLCPDITVVTTREEAAVTVLVADCLGQGSSIWCGRRAGADGPPAPVLAAGEGDCTVSPDTLDRSLAASAVPVAVSGDREKTWKH</sequence>
<organism evidence="1">
    <name type="scientific">Micromonospora carbonacea</name>
    <dbReference type="NCBI Taxonomy" id="47853"/>
    <lineage>
        <taxon>Bacteria</taxon>
        <taxon>Bacillati</taxon>
        <taxon>Actinomycetota</taxon>
        <taxon>Actinomycetes</taxon>
        <taxon>Micromonosporales</taxon>
        <taxon>Micromonosporaceae</taxon>
        <taxon>Micromonospora</taxon>
    </lineage>
</organism>
<evidence type="ECO:0000313" key="1">
    <source>
        <dbReference type="EMBL" id="QLK00656.1"/>
    </source>
</evidence>
<proteinExistence type="predicted"/>
<name>A0A7D6CG36_9ACTN</name>
<accession>A0A7D6CG36</accession>